<proteinExistence type="predicted"/>
<keyword evidence="2" id="KW-1185">Reference proteome</keyword>
<sequence length="93" mass="9787">MQRGDVAKVKVATKTEKLIDSSMVVLVLGQKFTIRVVEDGGRWLEGGGRCCGSCPMVQEEVTSMASNEGGASFLATVDGGSHGAAMMVTQQKH</sequence>
<dbReference type="Proteomes" id="UP000265520">
    <property type="component" value="Unassembled WGS sequence"/>
</dbReference>
<accession>A0A392R3F1</accession>
<feature type="non-terminal residue" evidence="1">
    <location>
        <position position="93"/>
    </location>
</feature>
<evidence type="ECO:0000313" key="1">
    <source>
        <dbReference type="EMBL" id="MCI30085.1"/>
    </source>
</evidence>
<dbReference type="EMBL" id="LXQA010176979">
    <property type="protein sequence ID" value="MCI30085.1"/>
    <property type="molecule type" value="Genomic_DNA"/>
</dbReference>
<dbReference type="AlphaFoldDB" id="A0A392R3F1"/>
<reference evidence="1 2" key="1">
    <citation type="journal article" date="2018" name="Front. Plant Sci.">
        <title>Red Clover (Trifolium pratense) and Zigzag Clover (T. medium) - A Picture of Genomic Similarities and Differences.</title>
        <authorList>
            <person name="Dluhosova J."/>
            <person name="Istvanek J."/>
            <person name="Nedelnik J."/>
            <person name="Repkova J."/>
        </authorList>
    </citation>
    <scope>NUCLEOTIDE SEQUENCE [LARGE SCALE GENOMIC DNA]</scope>
    <source>
        <strain evidence="2">cv. 10/8</strain>
        <tissue evidence="1">Leaf</tissue>
    </source>
</reference>
<organism evidence="1 2">
    <name type="scientific">Trifolium medium</name>
    <dbReference type="NCBI Taxonomy" id="97028"/>
    <lineage>
        <taxon>Eukaryota</taxon>
        <taxon>Viridiplantae</taxon>
        <taxon>Streptophyta</taxon>
        <taxon>Embryophyta</taxon>
        <taxon>Tracheophyta</taxon>
        <taxon>Spermatophyta</taxon>
        <taxon>Magnoliopsida</taxon>
        <taxon>eudicotyledons</taxon>
        <taxon>Gunneridae</taxon>
        <taxon>Pentapetalae</taxon>
        <taxon>rosids</taxon>
        <taxon>fabids</taxon>
        <taxon>Fabales</taxon>
        <taxon>Fabaceae</taxon>
        <taxon>Papilionoideae</taxon>
        <taxon>50 kb inversion clade</taxon>
        <taxon>NPAAA clade</taxon>
        <taxon>Hologalegina</taxon>
        <taxon>IRL clade</taxon>
        <taxon>Trifolieae</taxon>
        <taxon>Trifolium</taxon>
    </lineage>
</organism>
<evidence type="ECO:0000313" key="2">
    <source>
        <dbReference type="Proteomes" id="UP000265520"/>
    </source>
</evidence>
<comment type="caution">
    <text evidence="1">The sequence shown here is derived from an EMBL/GenBank/DDBJ whole genome shotgun (WGS) entry which is preliminary data.</text>
</comment>
<protein>
    <submittedName>
        <fullName evidence="1">Uncharacterized protein</fullName>
    </submittedName>
</protein>
<name>A0A392R3F1_9FABA</name>